<dbReference type="SUPFAM" id="SSF51338">
    <property type="entry name" value="Composite domain of metallo-dependent hydrolases"/>
    <property type="match status" value="1"/>
</dbReference>
<proteinExistence type="predicted"/>
<evidence type="ECO:0000313" key="3">
    <source>
        <dbReference type="EMBL" id="WNC68342.1"/>
    </source>
</evidence>
<dbReference type="Gene3D" id="2.30.40.10">
    <property type="entry name" value="Urease, subunit C, domain 1"/>
    <property type="match status" value="1"/>
</dbReference>
<keyword evidence="1" id="KW-0732">Signal</keyword>
<dbReference type="InterPro" id="IPR006680">
    <property type="entry name" value="Amidohydro-rel"/>
</dbReference>
<dbReference type="Gene3D" id="3.20.20.140">
    <property type="entry name" value="Metal-dependent hydrolases"/>
    <property type="match status" value="1"/>
</dbReference>
<organism evidence="3 4">
    <name type="scientific">Thalassotalea nanhaiensis</name>
    <dbReference type="NCBI Taxonomy" id="3065648"/>
    <lineage>
        <taxon>Bacteria</taxon>
        <taxon>Pseudomonadati</taxon>
        <taxon>Pseudomonadota</taxon>
        <taxon>Gammaproteobacteria</taxon>
        <taxon>Alteromonadales</taxon>
        <taxon>Colwelliaceae</taxon>
        <taxon>Thalassotalea</taxon>
    </lineage>
</organism>
<dbReference type="PANTHER" id="PTHR43135:SF3">
    <property type="entry name" value="ALPHA-D-RIBOSE 1-METHYLPHOSPHONATE 5-TRIPHOSPHATE DIPHOSPHATASE"/>
    <property type="match status" value="1"/>
</dbReference>
<gene>
    <name evidence="3" type="ORF">RI845_17710</name>
</gene>
<reference evidence="4" key="1">
    <citation type="submission" date="2023-09" db="EMBL/GenBank/DDBJ databases">
        <authorList>
            <person name="Li S."/>
            <person name="Li X."/>
            <person name="Zhang C."/>
            <person name="Zhao Z."/>
        </authorList>
    </citation>
    <scope>NUCLEOTIDE SEQUENCE [LARGE SCALE GENOMIC DNA]</scope>
    <source>
        <strain evidence="4">SQ345</strain>
    </source>
</reference>
<evidence type="ECO:0000256" key="1">
    <source>
        <dbReference type="SAM" id="SignalP"/>
    </source>
</evidence>
<evidence type="ECO:0000313" key="4">
    <source>
        <dbReference type="Proteomes" id="UP001248581"/>
    </source>
</evidence>
<dbReference type="SUPFAM" id="SSF51556">
    <property type="entry name" value="Metallo-dependent hydrolases"/>
    <property type="match status" value="1"/>
</dbReference>
<dbReference type="Proteomes" id="UP001248581">
    <property type="component" value="Chromosome"/>
</dbReference>
<feature type="signal peptide" evidence="1">
    <location>
        <begin position="1"/>
        <end position="23"/>
    </location>
</feature>
<dbReference type="InterPro" id="IPR011059">
    <property type="entry name" value="Metal-dep_hydrolase_composite"/>
</dbReference>
<protein>
    <submittedName>
        <fullName evidence="3">Amidohydrolase family protein</fullName>
    </submittedName>
</protein>
<dbReference type="PANTHER" id="PTHR43135">
    <property type="entry name" value="ALPHA-D-RIBOSE 1-METHYLPHOSPHONATE 5-TRIPHOSPHATE DIPHOSPHATASE"/>
    <property type="match status" value="1"/>
</dbReference>
<evidence type="ECO:0000259" key="2">
    <source>
        <dbReference type="Pfam" id="PF01979"/>
    </source>
</evidence>
<feature type="domain" description="Amidohydrolase-related" evidence="2">
    <location>
        <begin position="260"/>
        <end position="398"/>
    </location>
</feature>
<feature type="chain" id="PRO_5046016439" evidence="1">
    <location>
        <begin position="24"/>
        <end position="426"/>
    </location>
</feature>
<dbReference type="InterPro" id="IPR032466">
    <property type="entry name" value="Metal_Hydrolase"/>
</dbReference>
<dbReference type="InterPro" id="IPR051781">
    <property type="entry name" value="Metallo-dep_Hydrolase"/>
</dbReference>
<keyword evidence="4" id="KW-1185">Reference proteome</keyword>
<dbReference type="RefSeq" id="WP_348387498.1">
    <property type="nucleotide sequence ID" value="NZ_CP134146.1"/>
</dbReference>
<name>A0ABY9THV2_9GAMM</name>
<sequence>MSKLTLSAIATITALAFSAGAHAEKIAIIGGTVHTMTAQGTIEDATVLIEDGKISKVIAQEVSTDASYRVIDAKGKVITPGFIGAYTSLGLVEVPSWAGTNDSSVGKSDLHAALDATAAVNPDTTLRNISRIEGITSAATSIGYSDTIYKGRGAIITLGDDVDPVMKKRAFMSIDLSNSGADVSGGSRAALWLDIRNALNEAIYAQSITFTPQTEWHGTLSKANVQALIPVIKGEMPLLVKVHRASDIRRVIKLTKNFKRLNVTLVGASEAWRVADEVAAAGMSVILNPESNLPYTFEQNGATLANAARLNDAGVNVAIGMSTHNIRLAPQHAGNAVANGLPWQAGLASLTTAPAKIYGIDNRVGSIKAGMQADVVIWSGDPLEVMQAPTNVIINGEEVPLESRQTKLRDRYLKIDNEKPQQYTRP</sequence>
<accession>A0ABY9THV2</accession>
<dbReference type="Pfam" id="PF01979">
    <property type="entry name" value="Amidohydro_1"/>
    <property type="match status" value="1"/>
</dbReference>
<dbReference type="EMBL" id="CP134146">
    <property type="protein sequence ID" value="WNC68342.1"/>
    <property type="molecule type" value="Genomic_DNA"/>
</dbReference>